<geneLocation type="plasmid" evidence="2">
    <name>pRg502a</name>
</geneLocation>
<sequence length="126" mass="14188">MLSLEMLAERGILTKINSAMIPGVNSRHLIEVNRWVKEHGAFLHNIMPLIFGSSTRQFFGLTGRRSSTPRDLKALQDRLDDGATRTSMPLTNRGSNTLKLPLAQSTRLKQVPDTRGFRPFKQERSG</sequence>
<dbReference type="SUPFAM" id="SSF102114">
    <property type="entry name" value="Radical SAM enzymes"/>
    <property type="match status" value="1"/>
</dbReference>
<feature type="region of interest" description="Disordered" evidence="1">
    <location>
        <begin position="78"/>
        <end position="126"/>
    </location>
</feature>
<evidence type="ECO:0000313" key="3">
    <source>
        <dbReference type="Proteomes" id="UP000014411"/>
    </source>
</evidence>
<keyword evidence="3" id="KW-1185">Reference proteome</keyword>
<feature type="compositionally biased region" description="Basic and acidic residues" evidence="1">
    <location>
        <begin position="110"/>
        <end position="126"/>
    </location>
</feature>
<feature type="compositionally biased region" description="Polar residues" evidence="1">
    <location>
        <begin position="84"/>
        <end position="108"/>
    </location>
</feature>
<dbReference type="AlphaFoldDB" id="S3H641"/>
<organism evidence="2 3">
    <name type="scientific">Rhizobium grahamii CCGE 502</name>
    <dbReference type="NCBI Taxonomy" id="990285"/>
    <lineage>
        <taxon>Bacteria</taxon>
        <taxon>Pseudomonadati</taxon>
        <taxon>Pseudomonadota</taxon>
        <taxon>Alphaproteobacteria</taxon>
        <taxon>Hyphomicrobiales</taxon>
        <taxon>Rhizobiaceae</taxon>
        <taxon>Rhizobium/Agrobacterium group</taxon>
        <taxon>Rhizobium</taxon>
    </lineage>
</organism>
<evidence type="ECO:0000256" key="1">
    <source>
        <dbReference type="SAM" id="MobiDB-lite"/>
    </source>
</evidence>
<dbReference type="EMBL" id="AEYE02000038">
    <property type="protein sequence ID" value="EPE93720.1"/>
    <property type="molecule type" value="Genomic_DNA"/>
</dbReference>
<gene>
    <name evidence="2" type="ORF">RGCCGE502_33016</name>
</gene>
<proteinExistence type="predicted"/>
<dbReference type="Proteomes" id="UP000014411">
    <property type="component" value="Unassembled WGS sequence"/>
</dbReference>
<protein>
    <submittedName>
        <fullName evidence="2">FeMo cofactor biosynthesis protein</fullName>
    </submittedName>
</protein>
<dbReference type="HOGENOM" id="CLU_1979765_0_0_5"/>
<reference evidence="2 3" key="1">
    <citation type="journal article" date="2012" name="J. Bacteriol.">
        <title>Genome sequence of Rhizobium grahamii CCGE502, a broad-host-range symbiont with low nodulation competitiveness in Phaseolus vulgaris.</title>
        <authorList>
            <person name="Althabegoiti M.J."/>
            <person name="Lozano L."/>
            <person name="Torres-Tejerizo G."/>
            <person name="Ormeno-Orrillo E."/>
            <person name="Rogel M.A."/>
            <person name="Gonzalez V."/>
            <person name="Martinez-Romero E."/>
        </authorList>
    </citation>
    <scope>NUCLEOTIDE SEQUENCE [LARGE SCALE GENOMIC DNA]</scope>
    <source>
        <strain evidence="2 3">CCGE 502</strain>
        <plasmid evidence="2">pRg502a</plasmid>
    </source>
</reference>
<name>S3H641_9HYPH</name>
<comment type="caution">
    <text evidence="2">The sequence shown here is derived from an EMBL/GenBank/DDBJ whole genome shotgun (WGS) entry which is preliminary data.</text>
</comment>
<accession>S3H641</accession>
<dbReference type="InterPro" id="IPR058240">
    <property type="entry name" value="rSAM_sf"/>
</dbReference>
<evidence type="ECO:0000313" key="2">
    <source>
        <dbReference type="EMBL" id="EPE93720.1"/>
    </source>
</evidence>
<keyword evidence="2" id="KW-0614">Plasmid</keyword>